<comment type="caution">
    <text evidence="2">The sequence shown here is derived from an EMBL/GenBank/DDBJ whole genome shotgun (WGS) entry which is preliminary data.</text>
</comment>
<feature type="compositionally biased region" description="Basic and acidic residues" evidence="1">
    <location>
        <begin position="68"/>
        <end position="80"/>
    </location>
</feature>
<dbReference type="EMBL" id="CAXAMN010009002">
    <property type="protein sequence ID" value="CAK9027409.1"/>
    <property type="molecule type" value="Genomic_DNA"/>
</dbReference>
<proteinExistence type="predicted"/>
<accession>A0ABP0KLN2</accession>
<evidence type="ECO:0000313" key="2">
    <source>
        <dbReference type="EMBL" id="CAK9027409.1"/>
    </source>
</evidence>
<sequence>MDSFSDDAELSLSQILEAMIDEEAGLADTPVFQEEKPHLQLEETHVVQEESDGAGRAECAQNQAQDEDGCRTPDRCENEPHSQVNGALRTPKKKGDVAVQPLSSSKTVSLKRFASDVASDEVKHQEDLEWEVVWQQLEAQGWRMDFGPRGMGVQVYYMPPGVWRGPGKKNRIDYFDSKKLVMQLIQGGVDIDHSRKYTQKDDLELRIGFAGCRGPFVLEGGQSIVHLPASVSLWEPVLSS</sequence>
<keyword evidence="3" id="KW-1185">Reference proteome</keyword>
<evidence type="ECO:0000256" key="1">
    <source>
        <dbReference type="SAM" id="MobiDB-lite"/>
    </source>
</evidence>
<evidence type="ECO:0000313" key="3">
    <source>
        <dbReference type="Proteomes" id="UP001642484"/>
    </source>
</evidence>
<dbReference type="Proteomes" id="UP001642484">
    <property type="component" value="Unassembled WGS sequence"/>
</dbReference>
<feature type="region of interest" description="Disordered" evidence="1">
    <location>
        <begin position="26"/>
        <end position="98"/>
    </location>
</feature>
<reference evidence="2 3" key="1">
    <citation type="submission" date="2024-02" db="EMBL/GenBank/DDBJ databases">
        <authorList>
            <person name="Chen Y."/>
            <person name="Shah S."/>
            <person name="Dougan E. K."/>
            <person name="Thang M."/>
            <person name="Chan C."/>
        </authorList>
    </citation>
    <scope>NUCLEOTIDE SEQUENCE [LARGE SCALE GENOMIC DNA]</scope>
</reference>
<protein>
    <submittedName>
        <fullName evidence="2">Uncharacterized protein</fullName>
    </submittedName>
</protein>
<organism evidence="2 3">
    <name type="scientific">Durusdinium trenchii</name>
    <dbReference type="NCBI Taxonomy" id="1381693"/>
    <lineage>
        <taxon>Eukaryota</taxon>
        <taxon>Sar</taxon>
        <taxon>Alveolata</taxon>
        <taxon>Dinophyceae</taxon>
        <taxon>Suessiales</taxon>
        <taxon>Symbiodiniaceae</taxon>
        <taxon>Durusdinium</taxon>
    </lineage>
</organism>
<gene>
    <name evidence="2" type="ORF">CCMP2556_LOCUS16752</name>
</gene>
<feature type="compositionally biased region" description="Basic and acidic residues" evidence="1">
    <location>
        <begin position="33"/>
        <end position="48"/>
    </location>
</feature>
<name>A0ABP0KLN2_9DINO</name>